<sequence length="350" mass="40456">MELESLKRQLSYLENANVEVKKLVTDRHVQVSAYMASEKSSIEHNYDVWHVAKGVKKKLLKASKTKKFKEIKLWIGSIVNHVYWVAISTTNEKEREEKWRSLLNHIMDVHVHEENKIFQRCTHGELDRAWIKAGSAAHKKLKEILTKPRLISAIRKLSNLHQTSSLESKHSLDNQFASKNVYYPYHSLMARLFCANMHFNENSKTKQAKTKKESDRWVIIYPKAHKGEKAIAKKIKEAPTFSYVKRHQSESLKLRQKFPTLKKARLNAIDVLPKEPPSLVDQYKKNNPPESKNSIIAKRFSRFTKPAYPVEDNDICECSGKCATKRCGCKASKRLCSSSCSCTREKCLNK</sequence>
<dbReference type="PANTHER" id="PTHR31751">
    <property type="entry name" value="SI:CH211-108C17.2-RELATED-RELATED"/>
    <property type="match status" value="1"/>
</dbReference>
<proteinExistence type="predicted"/>
<name>A0A6S7IUT3_PARCT</name>
<comment type="caution">
    <text evidence="1">The sequence shown here is derived from an EMBL/GenBank/DDBJ whole genome shotgun (WGS) entry which is preliminary data.</text>
</comment>
<protein>
    <submittedName>
        <fullName evidence="1">Uncharacterized protein</fullName>
    </submittedName>
</protein>
<dbReference type="EMBL" id="CACRXK020011149">
    <property type="protein sequence ID" value="CAB4020840.1"/>
    <property type="molecule type" value="Genomic_DNA"/>
</dbReference>
<dbReference type="Proteomes" id="UP001152795">
    <property type="component" value="Unassembled WGS sequence"/>
</dbReference>
<dbReference type="OrthoDB" id="6141328at2759"/>
<accession>A0A6S7IUT3</accession>
<evidence type="ECO:0000313" key="1">
    <source>
        <dbReference type="EMBL" id="CAB4020840.1"/>
    </source>
</evidence>
<dbReference type="PANTHER" id="PTHR31751:SF42">
    <property type="entry name" value="PROTEIN CBG10204"/>
    <property type="match status" value="1"/>
</dbReference>
<gene>
    <name evidence="1" type="ORF">PACLA_8A060011</name>
</gene>
<organism evidence="1 2">
    <name type="scientific">Paramuricea clavata</name>
    <name type="common">Red gorgonian</name>
    <name type="synonym">Violescent sea-whip</name>
    <dbReference type="NCBI Taxonomy" id="317549"/>
    <lineage>
        <taxon>Eukaryota</taxon>
        <taxon>Metazoa</taxon>
        <taxon>Cnidaria</taxon>
        <taxon>Anthozoa</taxon>
        <taxon>Octocorallia</taxon>
        <taxon>Malacalcyonacea</taxon>
        <taxon>Plexauridae</taxon>
        <taxon>Paramuricea</taxon>
    </lineage>
</organism>
<dbReference type="AlphaFoldDB" id="A0A6S7IUT3"/>
<evidence type="ECO:0000313" key="2">
    <source>
        <dbReference type="Proteomes" id="UP001152795"/>
    </source>
</evidence>
<reference evidence="1" key="1">
    <citation type="submission" date="2020-04" db="EMBL/GenBank/DDBJ databases">
        <authorList>
            <person name="Alioto T."/>
            <person name="Alioto T."/>
            <person name="Gomez Garrido J."/>
        </authorList>
    </citation>
    <scope>NUCLEOTIDE SEQUENCE</scope>
    <source>
        <strain evidence="1">A484AB</strain>
    </source>
</reference>
<keyword evidence="2" id="KW-1185">Reference proteome</keyword>